<feature type="non-terminal residue" evidence="1">
    <location>
        <position position="1"/>
    </location>
</feature>
<comment type="caution">
    <text evidence="1">The sequence shown here is derived from an EMBL/GenBank/DDBJ whole genome shotgun (WGS) entry which is preliminary data.</text>
</comment>
<sequence length="76" mass="8652">PPPSDPHQPLPDNTIWTITTPPTTIQLGNPIPLHWIHEMAKKWKAQIKDDKEMKGCDDGFELLPQLAQETQKTQKS</sequence>
<organism evidence="1">
    <name type="scientific">Tanacetum cinerariifolium</name>
    <name type="common">Dalmatian daisy</name>
    <name type="synonym">Chrysanthemum cinerariifolium</name>
    <dbReference type="NCBI Taxonomy" id="118510"/>
    <lineage>
        <taxon>Eukaryota</taxon>
        <taxon>Viridiplantae</taxon>
        <taxon>Streptophyta</taxon>
        <taxon>Embryophyta</taxon>
        <taxon>Tracheophyta</taxon>
        <taxon>Spermatophyta</taxon>
        <taxon>Magnoliopsida</taxon>
        <taxon>eudicotyledons</taxon>
        <taxon>Gunneridae</taxon>
        <taxon>Pentapetalae</taxon>
        <taxon>asterids</taxon>
        <taxon>campanulids</taxon>
        <taxon>Asterales</taxon>
        <taxon>Asteraceae</taxon>
        <taxon>Asteroideae</taxon>
        <taxon>Anthemideae</taxon>
        <taxon>Anthemidinae</taxon>
        <taxon>Tanacetum</taxon>
    </lineage>
</organism>
<dbReference type="EMBL" id="BKCJ011003821">
    <property type="protein sequence ID" value="GFC64789.1"/>
    <property type="molecule type" value="Genomic_DNA"/>
</dbReference>
<accession>A0A699QDE1</accession>
<gene>
    <name evidence="1" type="ORF">Tci_836759</name>
</gene>
<reference evidence="1" key="1">
    <citation type="journal article" date="2019" name="Sci. Rep.">
        <title>Draft genome of Tanacetum cinerariifolium, the natural source of mosquito coil.</title>
        <authorList>
            <person name="Yamashiro T."/>
            <person name="Shiraishi A."/>
            <person name="Satake H."/>
            <person name="Nakayama K."/>
        </authorList>
    </citation>
    <scope>NUCLEOTIDE SEQUENCE</scope>
</reference>
<proteinExistence type="predicted"/>
<dbReference type="AlphaFoldDB" id="A0A699QDE1"/>
<name>A0A699QDE1_TANCI</name>
<evidence type="ECO:0000313" key="1">
    <source>
        <dbReference type="EMBL" id="GFC64789.1"/>
    </source>
</evidence>
<protein>
    <submittedName>
        <fullName evidence="1">Uncharacterized protein</fullName>
    </submittedName>
</protein>